<proteinExistence type="predicted"/>
<organism evidence="2 3">
    <name type="scientific">Flavobacterium crassostreae</name>
    <dbReference type="NCBI Taxonomy" id="1763534"/>
    <lineage>
        <taxon>Bacteria</taxon>
        <taxon>Pseudomonadati</taxon>
        <taxon>Bacteroidota</taxon>
        <taxon>Flavobacteriia</taxon>
        <taxon>Flavobacteriales</taxon>
        <taxon>Flavobacteriaceae</taxon>
        <taxon>Flavobacterium</taxon>
    </lineage>
</organism>
<keyword evidence="1" id="KW-1133">Transmembrane helix</keyword>
<keyword evidence="3" id="KW-1185">Reference proteome</keyword>
<protein>
    <submittedName>
        <fullName evidence="2">Competence protein</fullName>
    </submittedName>
</protein>
<comment type="caution">
    <text evidence="2">The sequence shown here is derived from an EMBL/GenBank/DDBJ whole genome shotgun (WGS) entry which is preliminary data.</text>
</comment>
<dbReference type="Proteomes" id="UP000093510">
    <property type="component" value="Unassembled WGS sequence"/>
</dbReference>
<gene>
    <name evidence="2" type="ORF">LPBF_04100</name>
</gene>
<reference evidence="2 3" key="1">
    <citation type="submission" date="2016-03" db="EMBL/GenBank/DDBJ databases">
        <authorList>
            <person name="Ploux O."/>
        </authorList>
    </citation>
    <scope>NUCLEOTIDE SEQUENCE [LARGE SCALE GENOMIC DNA]</scope>
    <source>
        <strain evidence="2 3">LPB0076</strain>
    </source>
</reference>
<dbReference type="STRING" id="1763534.GCA_001831475_00660"/>
<dbReference type="AlphaFoldDB" id="A0A1B9E609"/>
<evidence type="ECO:0000256" key="1">
    <source>
        <dbReference type="SAM" id="Phobius"/>
    </source>
</evidence>
<dbReference type="OrthoDB" id="1144182at2"/>
<name>A0A1B9E609_9FLAO</name>
<evidence type="ECO:0000313" key="2">
    <source>
        <dbReference type="EMBL" id="OCB77402.1"/>
    </source>
</evidence>
<dbReference type="EMBL" id="LVEP01000017">
    <property type="protein sequence ID" value="OCB77402.1"/>
    <property type="molecule type" value="Genomic_DNA"/>
</dbReference>
<keyword evidence="1" id="KW-0812">Transmembrane</keyword>
<sequence length="116" mass="13107">MAFEELKNNAENIPEQLQSYIDSQVAYYKLQSFKVAMKSTTTIFKFVLLSLCFGMVLLFCSIALAFGLGEFFGNNAYGFLSVGGLYLVVTLILYLLKDQIIEGPILKKFSEIFFNN</sequence>
<accession>A0A1B9E609</accession>
<evidence type="ECO:0000313" key="3">
    <source>
        <dbReference type="Proteomes" id="UP000093510"/>
    </source>
</evidence>
<keyword evidence="1" id="KW-0472">Membrane</keyword>
<feature type="transmembrane region" description="Helical" evidence="1">
    <location>
        <begin position="46"/>
        <end position="69"/>
    </location>
</feature>
<feature type="transmembrane region" description="Helical" evidence="1">
    <location>
        <begin position="75"/>
        <end position="96"/>
    </location>
</feature>